<dbReference type="Proteomes" id="UP001334084">
    <property type="component" value="Chromosome 10"/>
</dbReference>
<dbReference type="EMBL" id="CP142735">
    <property type="protein sequence ID" value="WUR04826.1"/>
    <property type="molecule type" value="Genomic_DNA"/>
</dbReference>
<evidence type="ECO:0000313" key="1">
    <source>
        <dbReference type="EMBL" id="WUR04826.1"/>
    </source>
</evidence>
<proteinExistence type="predicted"/>
<organism evidence="1 2">
    <name type="scientific">Vairimorpha necatrix</name>
    <dbReference type="NCBI Taxonomy" id="6039"/>
    <lineage>
        <taxon>Eukaryota</taxon>
        <taxon>Fungi</taxon>
        <taxon>Fungi incertae sedis</taxon>
        <taxon>Microsporidia</taxon>
        <taxon>Nosematidae</taxon>
        <taxon>Vairimorpha</taxon>
    </lineage>
</organism>
<evidence type="ECO:0000313" key="2">
    <source>
        <dbReference type="Proteomes" id="UP001334084"/>
    </source>
</evidence>
<reference evidence="1" key="1">
    <citation type="journal article" date="2024" name="BMC Genomics">
        <title>Functional annotation of a divergent genome using sequence and structure-based similarity.</title>
        <authorList>
            <person name="Svedberg D."/>
            <person name="Winiger R.R."/>
            <person name="Berg A."/>
            <person name="Sharma H."/>
            <person name="Tellgren-Roth C."/>
            <person name="Debrunner-Vossbrinck B.A."/>
            <person name="Vossbrinck C.R."/>
            <person name="Barandun J."/>
        </authorList>
    </citation>
    <scope>NUCLEOTIDE SEQUENCE</scope>
    <source>
        <strain evidence="1">Illinois isolate</strain>
    </source>
</reference>
<dbReference type="KEGG" id="vnx:VNE69_10176"/>
<sequence>MKIIQVLSSIVLVYSYNYEYLYNNVKNTIIRKIKEQDFYMIYHSKRYLRVMINFDADNNILRGNITEDVSQSENQFSQDFFIARAVFLDPSNIAVEIENQLKRTGKILETDFIVLVYNHHDYNKYNVMKDLIEEIKNLNIKKNRTFTKLHYEYIIKQNCDFEKILSKAKFEKTCNNVELGNFDVPIHHVRKNYRNYVNFSIDTAKICYFFEISYNEIDGNYLYKKFIATKLTRNNYYKDIQRGLYLLHNFINKKERDLHPQSSALKCTYYSIKFDNKNFIELHKENGKIIFNQRGVNYSYALQKNEMKEIESTFKKISDIQNGLDFIKVELFFDLLVNKNEIKTILHNILNKPESAINLIFIHLLLFDGVITESELKQLRKNFRIHEKRRTFFNVLKNKPLNHIEMISQSASDMLKLCIFIEAENYMNENDLDFDSLFYKIRKIGKQIIKHEFKEVGSYKINHSLKTKIDLMKIYDEVYYHLDDIINVNDEFAKIVSEIMCLFKGNDNYYINEVNYKGNLNEIMKPFKYKEDFIERTNKEILNKLEIYSNDKKIKKIIGIIQKSPLRETLDEIITESKNKKDINIFDEKEIENIMSEYIRKGNKEIEKIFNGKKIKKFITIKNEALIKKYKNKLYEDFKDKITLIMRENIRKTFT</sequence>
<protein>
    <submittedName>
        <fullName evidence="1">Uncharacterized protein</fullName>
    </submittedName>
</protein>
<accession>A0AAX4JFT6</accession>
<dbReference type="AlphaFoldDB" id="A0AAX4JFT6"/>
<dbReference type="RefSeq" id="XP_065330971.1">
    <property type="nucleotide sequence ID" value="XM_065474899.1"/>
</dbReference>
<gene>
    <name evidence="1" type="ORF">VNE69_10176</name>
</gene>
<keyword evidence="2" id="KW-1185">Reference proteome</keyword>
<dbReference type="GeneID" id="90542658"/>
<name>A0AAX4JFT6_9MICR</name>